<dbReference type="InterPro" id="IPR018499">
    <property type="entry name" value="Tetraspanin/Peripherin"/>
</dbReference>
<keyword evidence="3 5" id="KW-1133">Transmembrane helix</keyword>
<feature type="non-terminal residue" evidence="6">
    <location>
        <position position="156"/>
    </location>
</feature>
<dbReference type="AlphaFoldDB" id="A0A0H5R4B5"/>
<comment type="subcellular location">
    <subcellularLocation>
        <location evidence="1">Membrane</location>
        <topology evidence="1">Multi-pass membrane protein</topology>
    </subcellularLocation>
</comment>
<accession>A0A0H5R4B5</accession>
<feature type="transmembrane region" description="Helical" evidence="5">
    <location>
        <begin position="42"/>
        <end position="63"/>
    </location>
</feature>
<sequence length="156" mass="16868">MAVHTTSKRILLVFNGITLVLGGVLLGLSAKAVQTSKFDPAATYGLLVFSIFVFSTGFLGYFGARNESRFLLLLYMIIVSIVTILIVVFCALAFKAATDDDALNKTWDSMSYADKRELAAKLGIDLPESEADGKAKAIAARDHVVDVARQHLRAIA</sequence>
<organism evidence="6">
    <name type="scientific">Spongospora subterranea</name>
    <dbReference type="NCBI Taxonomy" id="70186"/>
    <lineage>
        <taxon>Eukaryota</taxon>
        <taxon>Sar</taxon>
        <taxon>Rhizaria</taxon>
        <taxon>Endomyxa</taxon>
        <taxon>Phytomyxea</taxon>
        <taxon>Plasmodiophorida</taxon>
        <taxon>Plasmodiophoridae</taxon>
        <taxon>Spongospora</taxon>
    </lineage>
</organism>
<proteinExistence type="predicted"/>
<evidence type="ECO:0000256" key="3">
    <source>
        <dbReference type="ARBA" id="ARBA00022989"/>
    </source>
</evidence>
<dbReference type="Pfam" id="PF00335">
    <property type="entry name" value="Tetraspanin"/>
    <property type="match status" value="1"/>
</dbReference>
<keyword evidence="4 5" id="KW-0472">Membrane</keyword>
<protein>
    <submittedName>
        <fullName evidence="6">Uncharacterized protein</fullName>
    </submittedName>
</protein>
<name>A0A0H5R4B5_9EUKA</name>
<keyword evidence="2 5" id="KW-0812">Transmembrane</keyword>
<reference evidence="6" key="1">
    <citation type="submission" date="2015-04" db="EMBL/GenBank/DDBJ databases">
        <title>The genome sequence of the plant pathogenic Rhizarian Plasmodiophora brassicae reveals insights in its biotrophic life cycle and the origin of chitin synthesis.</title>
        <authorList>
            <person name="Schwelm A."/>
            <person name="Fogelqvist J."/>
            <person name="Knaust A."/>
            <person name="Julke S."/>
            <person name="Lilja T."/>
            <person name="Dhandapani V."/>
            <person name="Bonilla-Rosso G."/>
            <person name="Karlsson M."/>
            <person name="Shevchenko A."/>
            <person name="Choi S.R."/>
            <person name="Kim H.G."/>
            <person name="Park J.Y."/>
            <person name="Lim Y.P."/>
            <person name="Ludwig-Muller J."/>
            <person name="Dixelius C."/>
        </authorList>
    </citation>
    <scope>NUCLEOTIDE SEQUENCE</scope>
    <source>
        <tissue evidence="6">Potato root galls</tissue>
    </source>
</reference>
<evidence type="ECO:0000256" key="1">
    <source>
        <dbReference type="ARBA" id="ARBA00004141"/>
    </source>
</evidence>
<feature type="transmembrane region" description="Helical" evidence="5">
    <location>
        <begin position="12"/>
        <end position="30"/>
    </location>
</feature>
<dbReference type="EMBL" id="HACM01008304">
    <property type="protein sequence ID" value="CRZ08746.1"/>
    <property type="molecule type" value="Transcribed_RNA"/>
</dbReference>
<evidence type="ECO:0000313" key="6">
    <source>
        <dbReference type="EMBL" id="CRZ08746.1"/>
    </source>
</evidence>
<evidence type="ECO:0000256" key="4">
    <source>
        <dbReference type="ARBA" id="ARBA00023136"/>
    </source>
</evidence>
<dbReference type="GO" id="GO:0016020">
    <property type="term" value="C:membrane"/>
    <property type="evidence" value="ECO:0007669"/>
    <property type="project" value="UniProtKB-SubCell"/>
</dbReference>
<evidence type="ECO:0000256" key="5">
    <source>
        <dbReference type="SAM" id="Phobius"/>
    </source>
</evidence>
<evidence type="ECO:0000256" key="2">
    <source>
        <dbReference type="ARBA" id="ARBA00022692"/>
    </source>
</evidence>
<dbReference type="PRINTS" id="PR00259">
    <property type="entry name" value="TMFOUR"/>
</dbReference>
<feature type="transmembrane region" description="Helical" evidence="5">
    <location>
        <begin position="70"/>
        <end position="94"/>
    </location>
</feature>